<evidence type="ECO:0000313" key="2">
    <source>
        <dbReference type="EMBL" id="AFS79307.1"/>
    </source>
</evidence>
<dbReference type="PANTHER" id="PTHR40076:SF1">
    <property type="entry name" value="MEMBRANE PROTEIN"/>
    <property type="match status" value="1"/>
</dbReference>
<evidence type="ECO:0008006" key="4">
    <source>
        <dbReference type="Google" id="ProtNLM"/>
    </source>
</evidence>
<dbReference type="PATRIC" id="fig|1128398.3.peg.2385"/>
<proteinExistence type="predicted"/>
<feature type="transmembrane region" description="Helical" evidence="1">
    <location>
        <begin position="65"/>
        <end position="87"/>
    </location>
</feature>
<dbReference type="HOGENOM" id="CLU_045673_0_0_9"/>
<protein>
    <recommendedName>
        <fullName evidence="4">Integral membrane protein</fullName>
    </recommendedName>
</protein>
<dbReference type="STRING" id="1128398.Curi_c23050"/>
<reference evidence="2 3" key="1">
    <citation type="journal article" date="2012" name="PLoS ONE">
        <title>The purine-utilizing bacterium Clostridium acidurici 9a: a genome-guided metabolic reconsideration.</title>
        <authorList>
            <person name="Hartwich K."/>
            <person name="Poehlein A."/>
            <person name="Daniel R."/>
        </authorList>
    </citation>
    <scope>NUCLEOTIDE SEQUENCE [LARGE SCALE GENOMIC DNA]</scope>
    <source>
        <strain evidence="3">ATCC 7906 / DSM 604 / BCRC 14475 / CIP 104303 / KCTC 5404 / NCIMB 10678 / 9a</strain>
    </source>
</reference>
<keyword evidence="3" id="KW-1185">Reference proteome</keyword>
<dbReference type="KEGG" id="cad:Curi_c23050"/>
<feature type="transmembrane region" description="Helical" evidence="1">
    <location>
        <begin position="189"/>
        <end position="207"/>
    </location>
</feature>
<accession>K0B2H3</accession>
<dbReference type="eggNOG" id="COG5523">
    <property type="taxonomic scope" value="Bacteria"/>
</dbReference>
<evidence type="ECO:0000313" key="3">
    <source>
        <dbReference type="Proteomes" id="UP000006094"/>
    </source>
</evidence>
<keyword evidence="1" id="KW-1133">Transmembrane helix</keyword>
<gene>
    <name evidence="2" type="ordered locus">Curi_c23050</name>
</gene>
<dbReference type="AlphaFoldDB" id="K0B2H3"/>
<keyword evidence="1" id="KW-0812">Transmembrane</keyword>
<dbReference type="Pfam" id="PF06161">
    <property type="entry name" value="DUF975"/>
    <property type="match status" value="1"/>
</dbReference>
<sequence length="244" mass="28407">MKLMWTREHIKQKAKNVLKFNYWKAFIVSIVIMIAGGNYETDKLYRYIEKSEKYNNYPAQLIENILLFIAIISIIIIILRVLVGYMIEVGGRKFFIKSAEGEVDMGYLGYCFKKDRYSSVLLTMLLRSIYTILWTLLLIIPGIIKSYAYRMVPYILADNPNIGYNRAIELSNQMTRGEKWNIFVLKLSFIGWYLLGALALLIGVLFVKPYEDATNAELYLVLRENAISRGLTSYEELNITHDYN</sequence>
<dbReference type="InterPro" id="IPR010380">
    <property type="entry name" value="DUF975"/>
</dbReference>
<evidence type="ECO:0000256" key="1">
    <source>
        <dbReference type="SAM" id="Phobius"/>
    </source>
</evidence>
<name>K0B2H3_GOTA9</name>
<feature type="transmembrane region" description="Helical" evidence="1">
    <location>
        <begin position="120"/>
        <end position="144"/>
    </location>
</feature>
<organism evidence="2 3">
    <name type="scientific">Gottschalkia acidurici (strain ATCC 7906 / DSM 604 / BCRC 14475 / CIP 104303 / KCTC 5404 / NCIMB 10678 / 9a)</name>
    <name type="common">Clostridium acidurici</name>
    <dbReference type="NCBI Taxonomy" id="1128398"/>
    <lineage>
        <taxon>Bacteria</taxon>
        <taxon>Bacillati</taxon>
        <taxon>Bacillota</taxon>
        <taxon>Tissierellia</taxon>
        <taxon>Tissierellales</taxon>
        <taxon>Gottschalkiaceae</taxon>
        <taxon>Gottschalkia</taxon>
    </lineage>
</organism>
<dbReference type="PANTHER" id="PTHR40076">
    <property type="entry name" value="MEMBRANE PROTEIN-RELATED"/>
    <property type="match status" value="1"/>
</dbReference>
<dbReference type="Proteomes" id="UP000006094">
    <property type="component" value="Chromosome"/>
</dbReference>
<keyword evidence="1" id="KW-0472">Membrane</keyword>
<dbReference type="EMBL" id="CP003326">
    <property type="protein sequence ID" value="AFS79307.1"/>
    <property type="molecule type" value="Genomic_DNA"/>
</dbReference>
<feature type="transmembrane region" description="Helical" evidence="1">
    <location>
        <begin position="21"/>
        <end position="39"/>
    </location>
</feature>